<gene>
    <name evidence="1" type="ORF">PUN28_006972</name>
</gene>
<name>A0AAW2G734_9HYME</name>
<dbReference type="AlphaFoldDB" id="A0AAW2G734"/>
<sequence length="101" mass="11861">MVLCRPHAASKPVIYSSTRPRTTQLQYNHYNYCLPFKMGLDNNRLYLLRLALALPHSQNSRMISSNTFVRDFLNPPRVSTSGRVNCRRWSCFKLPIKRNFN</sequence>
<reference evidence="1 2" key="1">
    <citation type="submission" date="2023-03" db="EMBL/GenBank/DDBJ databases">
        <title>High recombination rates correlate with genetic variation in Cardiocondyla obscurior ants.</title>
        <authorList>
            <person name="Errbii M."/>
        </authorList>
    </citation>
    <scope>NUCLEOTIDE SEQUENCE [LARGE SCALE GENOMIC DNA]</scope>
    <source>
        <strain evidence="1">Alpha-2009</strain>
        <tissue evidence="1">Whole body</tissue>
    </source>
</reference>
<evidence type="ECO:0000313" key="1">
    <source>
        <dbReference type="EMBL" id="KAL0121861.1"/>
    </source>
</evidence>
<accession>A0AAW2G734</accession>
<keyword evidence="2" id="KW-1185">Reference proteome</keyword>
<dbReference type="Proteomes" id="UP001430953">
    <property type="component" value="Unassembled WGS sequence"/>
</dbReference>
<organism evidence="1 2">
    <name type="scientific">Cardiocondyla obscurior</name>
    <dbReference type="NCBI Taxonomy" id="286306"/>
    <lineage>
        <taxon>Eukaryota</taxon>
        <taxon>Metazoa</taxon>
        <taxon>Ecdysozoa</taxon>
        <taxon>Arthropoda</taxon>
        <taxon>Hexapoda</taxon>
        <taxon>Insecta</taxon>
        <taxon>Pterygota</taxon>
        <taxon>Neoptera</taxon>
        <taxon>Endopterygota</taxon>
        <taxon>Hymenoptera</taxon>
        <taxon>Apocrita</taxon>
        <taxon>Aculeata</taxon>
        <taxon>Formicoidea</taxon>
        <taxon>Formicidae</taxon>
        <taxon>Myrmicinae</taxon>
        <taxon>Cardiocondyla</taxon>
    </lineage>
</organism>
<protein>
    <submittedName>
        <fullName evidence="1">Uncharacterized protein</fullName>
    </submittedName>
</protein>
<evidence type="ECO:0000313" key="2">
    <source>
        <dbReference type="Proteomes" id="UP001430953"/>
    </source>
</evidence>
<comment type="caution">
    <text evidence="1">The sequence shown here is derived from an EMBL/GenBank/DDBJ whole genome shotgun (WGS) entry which is preliminary data.</text>
</comment>
<dbReference type="EMBL" id="JADYXP020000006">
    <property type="protein sequence ID" value="KAL0121861.1"/>
    <property type="molecule type" value="Genomic_DNA"/>
</dbReference>
<proteinExistence type="predicted"/>